<evidence type="ECO:0000256" key="1">
    <source>
        <dbReference type="SAM" id="MobiDB-lite"/>
    </source>
</evidence>
<keyword evidence="3" id="KW-1185">Reference proteome</keyword>
<dbReference type="AlphaFoldDB" id="A0A1R0GSE8"/>
<organism evidence="2 3">
    <name type="scientific">Smittium mucronatum</name>
    <dbReference type="NCBI Taxonomy" id="133383"/>
    <lineage>
        <taxon>Eukaryota</taxon>
        <taxon>Fungi</taxon>
        <taxon>Fungi incertae sedis</taxon>
        <taxon>Zoopagomycota</taxon>
        <taxon>Kickxellomycotina</taxon>
        <taxon>Harpellomycetes</taxon>
        <taxon>Harpellales</taxon>
        <taxon>Legeriomycetaceae</taxon>
        <taxon>Smittium</taxon>
    </lineage>
</organism>
<dbReference type="OrthoDB" id="5545891at2759"/>
<accession>A0A1R0GSE8</accession>
<dbReference type="EMBL" id="LSSL01004083">
    <property type="protein sequence ID" value="OLY79810.1"/>
    <property type="molecule type" value="Genomic_DNA"/>
</dbReference>
<name>A0A1R0GSE8_9FUNG</name>
<evidence type="ECO:0000313" key="3">
    <source>
        <dbReference type="Proteomes" id="UP000187455"/>
    </source>
</evidence>
<sequence length="316" mass="35898">MSEVTNSKLNELTALFSQLMREREPQLEEEDPFVTPRIPITELSVYAELSEALSSTDEDFFRTPQSDEDRKTALYTCPKTCSMKYFPPPLNESTSTADKKLDSTLYAIQTALAQETRPIDYNVHRNIQENLGIIVIEDPEITFANTMRVLLSEIATSETHNRLDNLHKGMELPGRVKQILETDTKLLMDQDALDSLLSNKKTETRKRRFQPFPASTSAPNNRPQKSQQNFCGRGRGRGSYERGIQDPIQEPIPNEAKIGESDTHDLGKFEKENSKKWSKGFIAFGGETFTPFLRIFFFNDDEIAKNFGPCGPKFLG</sequence>
<protein>
    <submittedName>
        <fullName evidence="2">Uncharacterized protein</fullName>
    </submittedName>
</protein>
<reference evidence="2 3" key="1">
    <citation type="journal article" date="2016" name="Mol. Biol. Evol.">
        <title>Genome-Wide Survey of Gut Fungi (Harpellales) Reveals the First Horizontally Transferred Ubiquitin Gene from a Mosquito Host.</title>
        <authorList>
            <person name="Wang Y."/>
            <person name="White M.M."/>
            <person name="Kvist S."/>
            <person name="Moncalvo J.M."/>
        </authorList>
    </citation>
    <scope>NUCLEOTIDE SEQUENCE [LARGE SCALE GENOMIC DNA]</scope>
    <source>
        <strain evidence="2 3">ALG-7-W6</strain>
    </source>
</reference>
<dbReference type="Proteomes" id="UP000187455">
    <property type="component" value="Unassembled WGS sequence"/>
</dbReference>
<feature type="compositionally biased region" description="Basic and acidic residues" evidence="1">
    <location>
        <begin position="257"/>
        <end position="269"/>
    </location>
</feature>
<comment type="caution">
    <text evidence="2">The sequence shown here is derived from an EMBL/GenBank/DDBJ whole genome shotgun (WGS) entry which is preliminary data.</text>
</comment>
<feature type="region of interest" description="Disordered" evidence="1">
    <location>
        <begin position="198"/>
        <end position="269"/>
    </location>
</feature>
<feature type="compositionally biased region" description="Polar residues" evidence="1">
    <location>
        <begin position="213"/>
        <end position="230"/>
    </location>
</feature>
<proteinExistence type="predicted"/>
<evidence type="ECO:0000313" key="2">
    <source>
        <dbReference type="EMBL" id="OLY79810.1"/>
    </source>
</evidence>
<gene>
    <name evidence="2" type="ORF">AYI68_g6110</name>
</gene>